<evidence type="ECO:0000313" key="2">
    <source>
        <dbReference type="Proteomes" id="UP000427769"/>
    </source>
</evidence>
<protein>
    <submittedName>
        <fullName evidence="1">Uncharacterized protein</fullName>
    </submittedName>
</protein>
<evidence type="ECO:0000313" key="1">
    <source>
        <dbReference type="EMBL" id="BBO76794.1"/>
    </source>
</evidence>
<proteinExistence type="predicted"/>
<gene>
    <name evidence="1" type="ORF">DSCW_42110</name>
</gene>
<name>A0A5K7ZEG0_9BACT</name>
<keyword evidence="2" id="KW-1185">Reference proteome</keyword>
<dbReference type="RefSeq" id="WP_155305599.1">
    <property type="nucleotide sequence ID" value="NZ_AP021875.1"/>
</dbReference>
<dbReference type="EMBL" id="AP021875">
    <property type="protein sequence ID" value="BBO76794.1"/>
    <property type="molecule type" value="Genomic_DNA"/>
</dbReference>
<dbReference type="InterPro" id="IPR036868">
    <property type="entry name" value="TusA-like_sf"/>
</dbReference>
<dbReference type="SUPFAM" id="SSF64307">
    <property type="entry name" value="SirA-like"/>
    <property type="match status" value="1"/>
</dbReference>
<sequence>MGKAGTMGGHHQLHLEDLPWPLSVLNFNRALDALKPGDDMHVTVIDPDVVGNLRQLLGSLPGLSYDIKRIGEKFRILVAKKAIDDNDARS</sequence>
<dbReference type="OrthoDB" id="5422892at2"/>
<reference evidence="1 2" key="1">
    <citation type="submission" date="2019-11" db="EMBL/GenBank/DDBJ databases">
        <title>Comparative genomics of hydrocarbon-degrading Desulfosarcina strains.</title>
        <authorList>
            <person name="Watanabe M."/>
            <person name="Kojima H."/>
            <person name="Fukui M."/>
        </authorList>
    </citation>
    <scope>NUCLEOTIDE SEQUENCE [LARGE SCALE GENOMIC DNA]</scope>
    <source>
        <strain evidence="1 2">PP31</strain>
    </source>
</reference>
<accession>A0A5K7ZEG0</accession>
<dbReference type="AlphaFoldDB" id="A0A5K7ZEG0"/>
<dbReference type="Proteomes" id="UP000427769">
    <property type="component" value="Chromosome"/>
</dbReference>
<dbReference type="KEGG" id="dwd:DSCW_42110"/>
<organism evidence="1 2">
    <name type="scientific">Desulfosarcina widdelii</name>
    <dbReference type="NCBI Taxonomy" id="947919"/>
    <lineage>
        <taxon>Bacteria</taxon>
        <taxon>Pseudomonadati</taxon>
        <taxon>Thermodesulfobacteriota</taxon>
        <taxon>Desulfobacteria</taxon>
        <taxon>Desulfobacterales</taxon>
        <taxon>Desulfosarcinaceae</taxon>
        <taxon>Desulfosarcina</taxon>
    </lineage>
</organism>